<comment type="caution">
    <text evidence="2">The sequence shown here is derived from an EMBL/GenBank/DDBJ whole genome shotgun (WGS) entry which is preliminary data.</text>
</comment>
<dbReference type="Proteomes" id="UP001595637">
    <property type="component" value="Unassembled WGS sequence"/>
</dbReference>
<name>A0ABV7N4F2_9STAP</name>
<dbReference type="PROSITE" id="PS51257">
    <property type="entry name" value="PROKAR_LIPOPROTEIN"/>
    <property type="match status" value="1"/>
</dbReference>
<sequence>MKRIIYVPLIALGLSACGSPSVEEELASANDRNEELQSILQTEEVTLQKNTQRLQALEDDISKIQSVISNPDIDAYVETVTDYSQAMQEGLSELDTLLADNADKEDLSSMEDAYGDISENLTEAIETYRDDVAKVELDDYLNRQHSAIELANEDILGALNTIGTGISASDRDLLDQGLDQLRDANEYY</sequence>
<feature type="coiled-coil region" evidence="1">
    <location>
        <begin position="26"/>
        <end position="67"/>
    </location>
</feature>
<proteinExistence type="predicted"/>
<dbReference type="EMBL" id="JBHRVQ010000001">
    <property type="protein sequence ID" value="MFC3388484.1"/>
    <property type="molecule type" value="Genomic_DNA"/>
</dbReference>
<evidence type="ECO:0000313" key="2">
    <source>
        <dbReference type="EMBL" id="MFC3388484.1"/>
    </source>
</evidence>
<organism evidence="2 3">
    <name type="scientific">Salinicoccus sesuvii</name>
    <dbReference type="NCBI Taxonomy" id="868281"/>
    <lineage>
        <taxon>Bacteria</taxon>
        <taxon>Bacillati</taxon>
        <taxon>Bacillota</taxon>
        <taxon>Bacilli</taxon>
        <taxon>Bacillales</taxon>
        <taxon>Staphylococcaceae</taxon>
        <taxon>Salinicoccus</taxon>
    </lineage>
</organism>
<protein>
    <recommendedName>
        <fullName evidence="4">Cell-wall binding lipoprotein</fullName>
    </recommendedName>
</protein>
<keyword evidence="3" id="KW-1185">Reference proteome</keyword>
<evidence type="ECO:0000256" key="1">
    <source>
        <dbReference type="SAM" id="Coils"/>
    </source>
</evidence>
<accession>A0ABV7N4F2</accession>
<evidence type="ECO:0000313" key="3">
    <source>
        <dbReference type="Proteomes" id="UP001595637"/>
    </source>
</evidence>
<evidence type="ECO:0008006" key="4">
    <source>
        <dbReference type="Google" id="ProtNLM"/>
    </source>
</evidence>
<gene>
    <name evidence="2" type="ORF">ACFOEO_07870</name>
</gene>
<dbReference type="RefSeq" id="WP_380654026.1">
    <property type="nucleotide sequence ID" value="NZ_JBHRVQ010000001.1"/>
</dbReference>
<reference evidence="3" key="1">
    <citation type="journal article" date="2019" name="Int. J. Syst. Evol. Microbiol.">
        <title>The Global Catalogue of Microorganisms (GCM) 10K type strain sequencing project: providing services to taxonomists for standard genome sequencing and annotation.</title>
        <authorList>
            <consortium name="The Broad Institute Genomics Platform"/>
            <consortium name="The Broad Institute Genome Sequencing Center for Infectious Disease"/>
            <person name="Wu L."/>
            <person name="Ma J."/>
        </authorList>
    </citation>
    <scope>NUCLEOTIDE SEQUENCE [LARGE SCALE GENOMIC DNA]</scope>
    <source>
        <strain evidence="3">CCM 7756</strain>
    </source>
</reference>
<keyword evidence="1" id="KW-0175">Coiled coil</keyword>